<evidence type="ECO:0000256" key="2">
    <source>
        <dbReference type="SAM" id="SignalP"/>
    </source>
</evidence>
<dbReference type="AlphaFoldDB" id="A0AAV4X5D7"/>
<reference evidence="3 4" key="1">
    <citation type="submission" date="2021-06" db="EMBL/GenBank/DDBJ databases">
        <title>Caerostris darwini draft genome.</title>
        <authorList>
            <person name="Kono N."/>
            <person name="Arakawa K."/>
        </authorList>
    </citation>
    <scope>NUCLEOTIDE SEQUENCE [LARGE SCALE GENOMIC DNA]</scope>
</reference>
<feature type="compositionally biased region" description="Basic and acidic residues" evidence="1">
    <location>
        <begin position="103"/>
        <end position="113"/>
    </location>
</feature>
<feature type="region of interest" description="Disordered" evidence="1">
    <location>
        <begin position="30"/>
        <end position="139"/>
    </location>
</feature>
<sequence>MVNVNLLIAVSLLVFVAIIDCRYPYEDSYRQGDIVPYGNDRYRGNNGGYSRERYPIYGNRDDQYQRDRQDRRSYPRRIPSDQYPNTNRRQRGQFRPRLGGNKKYYDNDYDYGKNRRPQYPRKNMPGFYSYDDSYDYSDQ</sequence>
<evidence type="ECO:0000313" key="3">
    <source>
        <dbReference type="EMBL" id="GIY89863.1"/>
    </source>
</evidence>
<keyword evidence="4" id="KW-1185">Reference proteome</keyword>
<protein>
    <submittedName>
        <fullName evidence="3">Uncharacterized protein</fullName>
    </submittedName>
</protein>
<feature type="chain" id="PRO_5043596096" evidence="2">
    <location>
        <begin position="22"/>
        <end position="139"/>
    </location>
</feature>
<feature type="compositionally biased region" description="Basic and acidic residues" evidence="1">
    <location>
        <begin position="50"/>
        <end position="73"/>
    </location>
</feature>
<evidence type="ECO:0000256" key="1">
    <source>
        <dbReference type="SAM" id="MobiDB-lite"/>
    </source>
</evidence>
<gene>
    <name evidence="3" type="primary">AVEN_210792_1</name>
    <name evidence="3" type="ORF">CDAR_405711</name>
</gene>
<proteinExistence type="predicted"/>
<accession>A0AAV4X5D7</accession>
<dbReference type="EMBL" id="BPLQ01015702">
    <property type="protein sequence ID" value="GIY89863.1"/>
    <property type="molecule type" value="Genomic_DNA"/>
</dbReference>
<evidence type="ECO:0000313" key="4">
    <source>
        <dbReference type="Proteomes" id="UP001054837"/>
    </source>
</evidence>
<organism evidence="3 4">
    <name type="scientific">Caerostris darwini</name>
    <dbReference type="NCBI Taxonomy" id="1538125"/>
    <lineage>
        <taxon>Eukaryota</taxon>
        <taxon>Metazoa</taxon>
        <taxon>Ecdysozoa</taxon>
        <taxon>Arthropoda</taxon>
        <taxon>Chelicerata</taxon>
        <taxon>Arachnida</taxon>
        <taxon>Araneae</taxon>
        <taxon>Araneomorphae</taxon>
        <taxon>Entelegynae</taxon>
        <taxon>Araneoidea</taxon>
        <taxon>Araneidae</taxon>
        <taxon>Caerostris</taxon>
    </lineage>
</organism>
<comment type="caution">
    <text evidence="3">The sequence shown here is derived from an EMBL/GenBank/DDBJ whole genome shotgun (WGS) entry which is preliminary data.</text>
</comment>
<feature type="signal peptide" evidence="2">
    <location>
        <begin position="1"/>
        <end position="21"/>
    </location>
</feature>
<dbReference type="Proteomes" id="UP001054837">
    <property type="component" value="Unassembled WGS sequence"/>
</dbReference>
<name>A0AAV4X5D7_9ARAC</name>
<keyword evidence="2" id="KW-0732">Signal</keyword>